<feature type="compositionally biased region" description="Low complexity" evidence="1">
    <location>
        <begin position="1"/>
        <end position="19"/>
    </location>
</feature>
<protein>
    <submittedName>
        <fullName evidence="2">Uncharacterized protein</fullName>
    </submittedName>
</protein>
<reference evidence="2" key="1">
    <citation type="submission" date="2023-10" db="EMBL/GenBank/DDBJ databases">
        <authorList>
            <person name="Chen Y."/>
            <person name="Shah S."/>
            <person name="Dougan E. K."/>
            <person name="Thang M."/>
            <person name="Chan C."/>
        </authorList>
    </citation>
    <scope>NUCLEOTIDE SEQUENCE [LARGE SCALE GENOMIC DNA]</scope>
</reference>
<evidence type="ECO:0000313" key="3">
    <source>
        <dbReference type="Proteomes" id="UP001189429"/>
    </source>
</evidence>
<feature type="compositionally biased region" description="Low complexity" evidence="1">
    <location>
        <begin position="29"/>
        <end position="42"/>
    </location>
</feature>
<gene>
    <name evidence="2" type="ORF">PCOR1329_LOCUS36189</name>
</gene>
<organism evidence="2 3">
    <name type="scientific">Prorocentrum cordatum</name>
    <dbReference type="NCBI Taxonomy" id="2364126"/>
    <lineage>
        <taxon>Eukaryota</taxon>
        <taxon>Sar</taxon>
        <taxon>Alveolata</taxon>
        <taxon>Dinophyceae</taxon>
        <taxon>Prorocentrales</taxon>
        <taxon>Prorocentraceae</taxon>
        <taxon>Prorocentrum</taxon>
    </lineage>
</organism>
<proteinExistence type="predicted"/>
<accession>A0ABN9T759</accession>
<evidence type="ECO:0000313" key="2">
    <source>
        <dbReference type="EMBL" id="CAK0840849.1"/>
    </source>
</evidence>
<feature type="compositionally biased region" description="Acidic residues" evidence="1">
    <location>
        <begin position="60"/>
        <end position="72"/>
    </location>
</feature>
<keyword evidence="3" id="KW-1185">Reference proteome</keyword>
<name>A0ABN9T759_9DINO</name>
<dbReference type="Proteomes" id="UP001189429">
    <property type="component" value="Unassembled WGS sequence"/>
</dbReference>
<feature type="region of interest" description="Disordered" evidence="1">
    <location>
        <begin position="1"/>
        <end position="86"/>
    </location>
</feature>
<comment type="caution">
    <text evidence="2">The sequence shown here is derived from an EMBL/GenBank/DDBJ whole genome shotgun (WGS) entry which is preliminary data.</text>
</comment>
<sequence>MGRRALPGGRGLRSAQSSSSDDDDRPRRTSVARGAVAAAVGRWPPWSGRGLGAQPSSSDDGGEDDDDDDDDCPERSSEEPLGGAPLALLGVPLVPPASLRLDLAFWAQLLDRAGRLGYVEGGAGGVRTAVFRRLLRRLTLVLEVEGLDDPAWERALQADAIGWAGVRRAFEQGFSPRVRLSRVERFSLSPRKK</sequence>
<evidence type="ECO:0000256" key="1">
    <source>
        <dbReference type="SAM" id="MobiDB-lite"/>
    </source>
</evidence>
<dbReference type="EMBL" id="CAUYUJ010014405">
    <property type="protein sequence ID" value="CAK0840849.1"/>
    <property type="molecule type" value="Genomic_DNA"/>
</dbReference>